<dbReference type="STRING" id="1770053.SAMN05216551_109167"/>
<keyword evidence="2" id="KW-1185">Reference proteome</keyword>
<proteinExistence type="predicted"/>
<dbReference type="Gene3D" id="3.30.2220.20">
    <property type="entry name" value="Phage tail assembly chaperone gp13-like"/>
    <property type="match status" value="1"/>
</dbReference>
<dbReference type="EMBL" id="FNLO01000009">
    <property type="protein sequence ID" value="SDV49821.1"/>
    <property type="molecule type" value="Genomic_DNA"/>
</dbReference>
<evidence type="ECO:0000313" key="1">
    <source>
        <dbReference type="EMBL" id="SDV49821.1"/>
    </source>
</evidence>
<organism evidence="1 2">
    <name type="scientific">Chitinasiproducens palmae</name>
    <dbReference type="NCBI Taxonomy" id="1770053"/>
    <lineage>
        <taxon>Bacteria</taxon>
        <taxon>Pseudomonadati</taxon>
        <taxon>Pseudomonadota</taxon>
        <taxon>Betaproteobacteria</taxon>
        <taxon>Burkholderiales</taxon>
        <taxon>Burkholderiaceae</taxon>
        <taxon>Chitinasiproducens</taxon>
    </lineage>
</organism>
<gene>
    <name evidence="1" type="ORF">SAMN05216551_109167</name>
</gene>
<sequence length="123" mass="12778">MLTRDQILGAQDRASEVVPVPEWQGDVTVTVMSGAERDAFLVSLQSDKSVSFFEAALVAATVVDEHGNKLFGPDDVPALQAKNAAIVARVAAAAFRLNGLGPEAVEKAEKNSESGPNSASPSA</sequence>
<name>A0A1H2PS97_9BURK</name>
<dbReference type="OrthoDB" id="7584736at2"/>
<dbReference type="RefSeq" id="WP_091910364.1">
    <property type="nucleotide sequence ID" value="NZ_FNLO01000009.1"/>
</dbReference>
<reference evidence="2" key="1">
    <citation type="submission" date="2016-09" db="EMBL/GenBank/DDBJ databases">
        <authorList>
            <person name="Varghese N."/>
            <person name="Submissions S."/>
        </authorList>
    </citation>
    <scope>NUCLEOTIDE SEQUENCE [LARGE SCALE GENOMIC DNA]</scope>
    <source>
        <strain evidence="2">JS23</strain>
    </source>
</reference>
<protein>
    <submittedName>
        <fullName evidence="1">Uncharacterized protein</fullName>
    </submittedName>
</protein>
<dbReference type="InterPro" id="IPR038556">
    <property type="entry name" value="TAC_Gp13-like_sf"/>
</dbReference>
<evidence type="ECO:0000313" key="2">
    <source>
        <dbReference type="Proteomes" id="UP000243719"/>
    </source>
</evidence>
<dbReference type="AlphaFoldDB" id="A0A1H2PS97"/>
<accession>A0A1H2PS97</accession>
<dbReference type="Proteomes" id="UP000243719">
    <property type="component" value="Unassembled WGS sequence"/>
</dbReference>